<reference evidence="2 3" key="1">
    <citation type="journal article" date="2016" name="Sci. Rep.">
        <title>The genome sequence of the outbreeding globe artichoke constructed de novo incorporating a phase-aware low-pass sequencing strategy of F1 progeny.</title>
        <authorList>
            <person name="Scaglione D."/>
            <person name="Reyes-Chin-Wo S."/>
            <person name="Acquadro A."/>
            <person name="Froenicke L."/>
            <person name="Portis E."/>
            <person name="Beitel C."/>
            <person name="Tirone M."/>
            <person name="Mauro R."/>
            <person name="Lo Monaco A."/>
            <person name="Mauromicale G."/>
            <person name="Faccioli P."/>
            <person name="Cattivelli L."/>
            <person name="Rieseberg L."/>
            <person name="Michelmore R."/>
            <person name="Lanteri S."/>
        </authorList>
    </citation>
    <scope>NUCLEOTIDE SEQUENCE [LARGE SCALE GENOMIC DNA]</scope>
    <source>
        <strain evidence="2">2C</strain>
    </source>
</reference>
<feature type="region of interest" description="Disordered" evidence="1">
    <location>
        <begin position="1"/>
        <end position="27"/>
    </location>
</feature>
<proteinExistence type="predicted"/>
<dbReference type="EMBL" id="LEKV01001501">
    <property type="protein sequence ID" value="KVI07627.1"/>
    <property type="molecule type" value="Genomic_DNA"/>
</dbReference>
<name>A0A103YEJ6_CYNCS</name>
<evidence type="ECO:0000313" key="2">
    <source>
        <dbReference type="EMBL" id="KVI07627.1"/>
    </source>
</evidence>
<comment type="caution">
    <text evidence="2">The sequence shown here is derived from an EMBL/GenBank/DDBJ whole genome shotgun (WGS) entry which is preliminary data.</text>
</comment>
<evidence type="ECO:0000256" key="1">
    <source>
        <dbReference type="SAM" id="MobiDB-lite"/>
    </source>
</evidence>
<organism evidence="2 3">
    <name type="scientific">Cynara cardunculus var. scolymus</name>
    <name type="common">Globe artichoke</name>
    <name type="synonym">Cynara scolymus</name>
    <dbReference type="NCBI Taxonomy" id="59895"/>
    <lineage>
        <taxon>Eukaryota</taxon>
        <taxon>Viridiplantae</taxon>
        <taxon>Streptophyta</taxon>
        <taxon>Embryophyta</taxon>
        <taxon>Tracheophyta</taxon>
        <taxon>Spermatophyta</taxon>
        <taxon>Magnoliopsida</taxon>
        <taxon>eudicotyledons</taxon>
        <taxon>Gunneridae</taxon>
        <taxon>Pentapetalae</taxon>
        <taxon>asterids</taxon>
        <taxon>campanulids</taxon>
        <taxon>Asterales</taxon>
        <taxon>Asteraceae</taxon>
        <taxon>Carduoideae</taxon>
        <taxon>Cardueae</taxon>
        <taxon>Carduinae</taxon>
        <taxon>Cynara</taxon>
    </lineage>
</organism>
<sequence>MQIGGLTPANARIEEGRIHNPSPQIKPEATAGTIRKNVRGATTHPMAVPIAWLTSIDLGEVRRKSRPLILSNHIQQVQPQHHFAFRTLQQAQKEQPSRNYMPYSCLLNQHHRHYKSPKMVQ</sequence>
<dbReference type="Proteomes" id="UP000243975">
    <property type="component" value="Unassembled WGS sequence"/>
</dbReference>
<gene>
    <name evidence="2" type="ORF">Ccrd_014020</name>
</gene>
<feature type="non-terminal residue" evidence="2">
    <location>
        <position position="121"/>
    </location>
</feature>
<accession>A0A103YEJ6</accession>
<evidence type="ECO:0000313" key="3">
    <source>
        <dbReference type="Proteomes" id="UP000243975"/>
    </source>
</evidence>
<dbReference type="Gramene" id="KVI07627">
    <property type="protein sequence ID" value="KVI07627"/>
    <property type="gene ID" value="Ccrd_014020"/>
</dbReference>
<protein>
    <submittedName>
        <fullName evidence="2">Uncharacterized protein</fullName>
    </submittedName>
</protein>
<keyword evidence="3" id="KW-1185">Reference proteome</keyword>
<dbReference type="AlphaFoldDB" id="A0A103YEJ6"/>